<gene>
    <name evidence="1" type="ORF">SPBR_04477</name>
</gene>
<dbReference type="GO" id="GO:0090173">
    <property type="term" value="P:regulation of synaptonemal complex assembly"/>
    <property type="evidence" value="ECO:0007669"/>
    <property type="project" value="InterPro"/>
</dbReference>
<keyword evidence="2" id="KW-1185">Reference proteome</keyword>
<dbReference type="InterPro" id="IPR039057">
    <property type="entry name" value="Spo22/ZIP4"/>
</dbReference>
<proteinExistence type="predicted"/>
<protein>
    <submittedName>
        <fullName evidence="1">Uncharacterized protein</fullName>
    </submittedName>
</protein>
<dbReference type="EMBL" id="AWTV01000005">
    <property type="protein sequence ID" value="KIH93526.1"/>
    <property type="molecule type" value="Genomic_DNA"/>
</dbReference>
<dbReference type="RefSeq" id="XP_040621536.1">
    <property type="nucleotide sequence ID" value="XM_040762760.1"/>
</dbReference>
<dbReference type="GeneID" id="63677681"/>
<sequence>MRLIIGKLHQAGSFNGDKLIKYYRCLFQAILYRGHDAAFQVIDEVKEMIRTGLNSEGATSWPEDELQFLAAISFNEGIDWFAVGREDLARQWVLSAASLADQCHDGGALKTLISARFGLLNIGDLEVKESIERDIHETADTNGTAPDDDSTF</sequence>
<dbReference type="PANTHER" id="PTHR40375">
    <property type="entry name" value="SPORULATION-SPECIFIC PROTEIN 22"/>
    <property type="match status" value="1"/>
</dbReference>
<organism evidence="1 2">
    <name type="scientific">Sporothrix brasiliensis 5110</name>
    <dbReference type="NCBI Taxonomy" id="1398154"/>
    <lineage>
        <taxon>Eukaryota</taxon>
        <taxon>Fungi</taxon>
        <taxon>Dikarya</taxon>
        <taxon>Ascomycota</taxon>
        <taxon>Pezizomycotina</taxon>
        <taxon>Sordariomycetes</taxon>
        <taxon>Sordariomycetidae</taxon>
        <taxon>Ophiostomatales</taxon>
        <taxon>Ophiostomataceae</taxon>
        <taxon>Sporothrix</taxon>
    </lineage>
</organism>
<evidence type="ECO:0000313" key="2">
    <source>
        <dbReference type="Proteomes" id="UP000031575"/>
    </source>
</evidence>
<dbReference type="VEuPathDB" id="FungiDB:SPBR_04477"/>
<dbReference type="AlphaFoldDB" id="A0A0C2IWJ4"/>
<reference evidence="1 2" key="1">
    <citation type="journal article" date="2014" name="BMC Genomics">
        <title>Comparative genomics of the major fungal agents of human and animal Sporotrichosis: Sporothrix schenckii and Sporothrix brasiliensis.</title>
        <authorList>
            <person name="Teixeira M.M."/>
            <person name="de Almeida L.G."/>
            <person name="Kubitschek-Barreira P."/>
            <person name="Alves F.L."/>
            <person name="Kioshima E.S."/>
            <person name="Abadio A.K."/>
            <person name="Fernandes L."/>
            <person name="Derengowski L.S."/>
            <person name="Ferreira K.S."/>
            <person name="Souza R.C."/>
            <person name="Ruiz J.C."/>
            <person name="de Andrade N.C."/>
            <person name="Paes H.C."/>
            <person name="Nicola A.M."/>
            <person name="Albuquerque P."/>
            <person name="Gerber A.L."/>
            <person name="Martins V.P."/>
            <person name="Peconick L.D."/>
            <person name="Neto A.V."/>
            <person name="Chaucanez C.B."/>
            <person name="Silva P.A."/>
            <person name="Cunha O.L."/>
            <person name="de Oliveira F.F."/>
            <person name="dos Santos T.C."/>
            <person name="Barros A.L."/>
            <person name="Soares M.A."/>
            <person name="de Oliveira L.M."/>
            <person name="Marini M.M."/>
            <person name="Villalobos-Duno H."/>
            <person name="Cunha M.M."/>
            <person name="de Hoog S."/>
            <person name="da Silveira J.F."/>
            <person name="Henrissat B."/>
            <person name="Nino-Vega G.A."/>
            <person name="Cisalpino P.S."/>
            <person name="Mora-Montes H.M."/>
            <person name="Almeida S.R."/>
            <person name="Stajich J.E."/>
            <person name="Lopes-Bezerra L.M."/>
            <person name="Vasconcelos A.T."/>
            <person name="Felipe M.S."/>
        </authorList>
    </citation>
    <scope>NUCLEOTIDE SEQUENCE [LARGE SCALE GENOMIC DNA]</scope>
    <source>
        <strain evidence="1 2">5110</strain>
    </source>
</reference>
<name>A0A0C2IWJ4_9PEZI</name>
<comment type="caution">
    <text evidence="1">The sequence shown here is derived from an EMBL/GenBank/DDBJ whole genome shotgun (WGS) entry which is preliminary data.</text>
</comment>
<dbReference type="PANTHER" id="PTHR40375:SF2">
    <property type="entry name" value="SPORULATION-SPECIFIC PROTEIN 22"/>
    <property type="match status" value="1"/>
</dbReference>
<evidence type="ECO:0000313" key="1">
    <source>
        <dbReference type="EMBL" id="KIH93526.1"/>
    </source>
</evidence>
<accession>A0A0C2IWJ4</accession>
<dbReference type="HOGENOM" id="CLU_1981653_0_0_1"/>
<dbReference type="OrthoDB" id="65716at2759"/>
<dbReference type="Proteomes" id="UP000031575">
    <property type="component" value="Unassembled WGS sequence"/>
</dbReference>